<dbReference type="GO" id="GO:0005096">
    <property type="term" value="F:GTPase activator activity"/>
    <property type="evidence" value="ECO:0007669"/>
    <property type="project" value="UniProtKB-KW"/>
</dbReference>
<keyword evidence="10" id="KW-0472">Membrane</keyword>
<dbReference type="InterPro" id="IPR004148">
    <property type="entry name" value="BAR_dom"/>
</dbReference>
<evidence type="ECO:0000256" key="4">
    <source>
        <dbReference type="ARBA" id="ARBA00022468"/>
    </source>
</evidence>
<dbReference type="AlphaFoldDB" id="A0A8C9L7V1"/>
<dbReference type="Proteomes" id="UP000694428">
    <property type="component" value="Unplaced"/>
</dbReference>
<keyword evidence="8" id="KW-0862">Zinc</keyword>
<dbReference type="FunFam" id="1.25.40.950:FF:000001">
    <property type="entry name" value="Arf-GAP with SH3 domain, ANK repeat and PH domain-containing protein 1"/>
    <property type="match status" value="1"/>
</dbReference>
<dbReference type="CDD" id="cd11965">
    <property type="entry name" value="SH3_ASAP1"/>
    <property type="match status" value="1"/>
</dbReference>
<feature type="region of interest" description="Disordered" evidence="12">
    <location>
        <begin position="407"/>
        <end position="455"/>
    </location>
</feature>
<name>A0A8C9L7V1_PAVCR</name>
<keyword evidence="3 11" id="KW-0728">SH3 domain</keyword>
<keyword evidence="9" id="KW-0040">ANK repeat</keyword>
<reference evidence="14" key="1">
    <citation type="submission" date="2025-08" db="UniProtKB">
        <authorList>
            <consortium name="Ensembl"/>
        </authorList>
    </citation>
    <scope>IDENTIFICATION</scope>
</reference>
<dbReference type="PANTHER" id="PTHR45854:SF2">
    <property type="entry name" value="ARF-GAP WITH SH3 DOMAIN, ANK REPEAT AND PH DOMAIN-CONTAINING PROTEIN 1"/>
    <property type="match status" value="1"/>
</dbReference>
<feature type="compositionally biased region" description="Pro residues" evidence="12">
    <location>
        <begin position="603"/>
        <end position="614"/>
    </location>
</feature>
<evidence type="ECO:0000313" key="15">
    <source>
        <dbReference type="Proteomes" id="UP000694428"/>
    </source>
</evidence>
<dbReference type="SUPFAM" id="SSF103657">
    <property type="entry name" value="BAR/IMD domain-like"/>
    <property type="match status" value="1"/>
</dbReference>
<reference evidence="14" key="2">
    <citation type="submission" date="2025-09" db="UniProtKB">
        <authorList>
            <consortium name="Ensembl"/>
        </authorList>
    </citation>
    <scope>IDENTIFICATION</scope>
</reference>
<evidence type="ECO:0000256" key="10">
    <source>
        <dbReference type="ARBA" id="ARBA00023136"/>
    </source>
</evidence>
<dbReference type="InterPro" id="IPR027267">
    <property type="entry name" value="AH/BAR_dom_sf"/>
</dbReference>
<dbReference type="InterPro" id="IPR043593">
    <property type="entry name" value="ASAP"/>
</dbReference>
<evidence type="ECO:0000256" key="9">
    <source>
        <dbReference type="ARBA" id="ARBA00023043"/>
    </source>
</evidence>
<dbReference type="Pfam" id="PF16746">
    <property type="entry name" value="BAR_3"/>
    <property type="match status" value="1"/>
</dbReference>
<dbReference type="FunFam" id="2.30.30.40:FF:000012">
    <property type="entry name" value="Arf-GAP with SH3 domain, ANK repeat and PH domain-containing protein 2"/>
    <property type="match status" value="1"/>
</dbReference>
<dbReference type="Gene3D" id="1.25.40.950">
    <property type="match status" value="1"/>
</dbReference>
<evidence type="ECO:0000256" key="2">
    <source>
        <dbReference type="ARBA" id="ARBA00004496"/>
    </source>
</evidence>
<evidence type="ECO:0000256" key="5">
    <source>
        <dbReference type="ARBA" id="ARBA00022490"/>
    </source>
</evidence>
<dbReference type="SUPFAM" id="SSF48403">
    <property type="entry name" value="Ankyrin repeat"/>
    <property type="match status" value="1"/>
</dbReference>
<evidence type="ECO:0000256" key="11">
    <source>
        <dbReference type="PROSITE-ProRule" id="PRU00192"/>
    </source>
</evidence>
<dbReference type="InterPro" id="IPR011993">
    <property type="entry name" value="PH-like_dom_sf"/>
</dbReference>
<feature type="domain" description="SH3" evidence="13">
    <location>
        <begin position="738"/>
        <end position="800"/>
    </location>
</feature>
<organism evidence="14 15">
    <name type="scientific">Pavo cristatus</name>
    <name type="common">Indian peafowl</name>
    <name type="synonym">Blue peafowl</name>
    <dbReference type="NCBI Taxonomy" id="9049"/>
    <lineage>
        <taxon>Eukaryota</taxon>
        <taxon>Metazoa</taxon>
        <taxon>Chordata</taxon>
        <taxon>Craniata</taxon>
        <taxon>Vertebrata</taxon>
        <taxon>Euteleostomi</taxon>
        <taxon>Archelosauria</taxon>
        <taxon>Archosauria</taxon>
        <taxon>Dinosauria</taxon>
        <taxon>Saurischia</taxon>
        <taxon>Theropoda</taxon>
        <taxon>Coelurosauria</taxon>
        <taxon>Aves</taxon>
        <taxon>Neognathae</taxon>
        <taxon>Galloanserae</taxon>
        <taxon>Galliformes</taxon>
        <taxon>Phasianidae</taxon>
        <taxon>Phasianinae</taxon>
        <taxon>Pavo</taxon>
    </lineage>
</organism>
<evidence type="ECO:0000256" key="1">
    <source>
        <dbReference type="ARBA" id="ARBA00004370"/>
    </source>
</evidence>
<dbReference type="GO" id="GO:0005737">
    <property type="term" value="C:cytoplasm"/>
    <property type="evidence" value="ECO:0007669"/>
    <property type="project" value="UniProtKB-SubCell"/>
</dbReference>
<keyword evidence="15" id="KW-1185">Reference proteome</keyword>
<feature type="compositionally biased region" description="Low complexity" evidence="12">
    <location>
        <begin position="494"/>
        <end position="512"/>
    </location>
</feature>
<keyword evidence="7" id="KW-0677">Repeat</keyword>
<dbReference type="InterPro" id="IPR001452">
    <property type="entry name" value="SH3_domain"/>
</dbReference>
<keyword evidence="6" id="KW-0479">Metal-binding</keyword>
<dbReference type="GO" id="GO:0016020">
    <property type="term" value="C:membrane"/>
    <property type="evidence" value="ECO:0007669"/>
    <property type="project" value="UniProtKB-SubCell"/>
</dbReference>
<dbReference type="GO" id="GO:0060271">
    <property type="term" value="P:cilium assembly"/>
    <property type="evidence" value="ECO:0007669"/>
    <property type="project" value="TreeGrafter"/>
</dbReference>
<accession>A0A8C9L7V1</accession>
<dbReference type="GO" id="GO:0046872">
    <property type="term" value="F:metal ion binding"/>
    <property type="evidence" value="ECO:0007669"/>
    <property type="project" value="UniProtKB-KW"/>
</dbReference>
<feature type="compositionally biased region" description="Polar residues" evidence="12">
    <location>
        <begin position="686"/>
        <end position="710"/>
    </location>
</feature>
<feature type="compositionally biased region" description="Basic and acidic residues" evidence="12">
    <location>
        <begin position="416"/>
        <end position="427"/>
    </location>
</feature>
<dbReference type="PANTHER" id="PTHR45854">
    <property type="entry name" value="ASAP FAMILY MEMBER"/>
    <property type="match status" value="1"/>
</dbReference>
<evidence type="ECO:0000256" key="7">
    <source>
        <dbReference type="ARBA" id="ARBA00022737"/>
    </source>
</evidence>
<protein>
    <submittedName>
        <fullName evidence="14">ArfGAP with SH3 domain, ankyrin repeat and PH domain 1</fullName>
    </submittedName>
</protein>
<evidence type="ECO:0000256" key="8">
    <source>
        <dbReference type="ARBA" id="ARBA00022833"/>
    </source>
</evidence>
<feature type="compositionally biased region" description="Basic and acidic residues" evidence="12">
    <location>
        <begin position="572"/>
        <end position="591"/>
    </location>
</feature>
<evidence type="ECO:0000313" key="14">
    <source>
        <dbReference type="Ensembl" id="ENSPSTP00000007449.1"/>
    </source>
</evidence>
<evidence type="ECO:0000256" key="6">
    <source>
        <dbReference type="ARBA" id="ARBA00022723"/>
    </source>
</evidence>
<feature type="compositionally biased region" description="Pro residues" evidence="12">
    <location>
        <begin position="628"/>
        <end position="638"/>
    </location>
</feature>
<dbReference type="PRINTS" id="PR00499">
    <property type="entry name" value="P67PHOX"/>
</dbReference>
<evidence type="ECO:0000256" key="3">
    <source>
        <dbReference type="ARBA" id="ARBA00022443"/>
    </source>
</evidence>
<dbReference type="Pfam" id="PF14604">
    <property type="entry name" value="SH3_9"/>
    <property type="match status" value="1"/>
</dbReference>
<comment type="subcellular location">
    <subcellularLocation>
        <location evidence="2">Cytoplasm</location>
    </subcellularLocation>
    <subcellularLocation>
        <location evidence="1">Membrane</location>
    </subcellularLocation>
</comment>
<feature type="region of interest" description="Disordered" evidence="12">
    <location>
        <begin position="469"/>
        <end position="732"/>
    </location>
</feature>
<dbReference type="PROSITE" id="PS50002">
    <property type="entry name" value="SH3"/>
    <property type="match status" value="1"/>
</dbReference>
<dbReference type="SUPFAM" id="SSF50044">
    <property type="entry name" value="SH3-domain"/>
    <property type="match status" value="1"/>
</dbReference>
<dbReference type="Gene3D" id="2.30.29.30">
    <property type="entry name" value="Pleckstrin-homology domain (PH domain)/Phosphotyrosine-binding domain (PTB)"/>
    <property type="match status" value="1"/>
</dbReference>
<feature type="compositionally biased region" description="Polar residues" evidence="12">
    <location>
        <begin position="428"/>
        <end position="442"/>
    </location>
</feature>
<feature type="compositionally biased region" description="Low complexity" evidence="12">
    <location>
        <begin position="469"/>
        <end position="481"/>
    </location>
</feature>
<dbReference type="SMART" id="SM00326">
    <property type="entry name" value="SH3"/>
    <property type="match status" value="1"/>
</dbReference>
<keyword evidence="4" id="KW-0343">GTPase activation</keyword>
<sequence length="800" mass="89623">MIRTEITGAEIAEEMEKERRLFQLQMCEYLIKVNEIKTKKGVDLLQNLIKYYHAQCNFFQDGLKTADKLKQYIEKLAADLYNIKQTQDEEKKQLTALRDLIKSSLQLDQKEVNNLDMLFSEIMQPAKLNLLTCQVKPNAEDKKSFDLISRILVYHFKIQRWISVLTNSKEEALNMAFRGEQSTGENSLEDLTKAIIDDIQRLPGNEVCCDCGSPGISICSCHQLLVVSTVISLEVFVECKLIFKQYIDQSIFIPHRTARKEFITAKYVDHKFSRKTCASAAAKLNELLEAVKSRDLLALIQVYAEGVELMEPLLEPGQEPGETALHLAVRTADQTSLHLVDFLVQNWYGLHIFVQFRMKNEDKYCVLISLYDKPLKFLLFQLSQAKAGKLNPHVHVEYEWNLRQEEIDESDDDLDDKPSPIKKERSPRPQSFCHSSSISPQDKMTLPGFSTPRDKQRLSYGAFTNQIFASTSTDSPTSPTADAPPLPPRNAGKGPPSTLPLSTQPSSGSSTLSKKRPPPPPPGHKRTLSDPPSPLPHGPQNKGPVPWGDTGTAKTALGPRVLPKLPQKVALRKIETSHHLSIDKSNQHTEMFKPSLSIDIPQKPQPGDLPPKPLPLELTQKPQVGDLPPKPGELPPKPQLGDLPPKPQLGDLPPKPQIKDLPPKPQLGELLAKTQGGEASPKPQPSEANQKSHSLDLSPNVQSRDTVQKQASEESNDVTHTLPETPVPLPRKINMGKNKVRRVKTIYDCQADNDDELTFVEGEVIIVTGEEDQEWWIGHIEGQPERKGVFPVSFVHILSD</sequence>
<dbReference type="Ensembl" id="ENSPSTT00000007816.1">
    <property type="protein sequence ID" value="ENSPSTP00000007449.1"/>
    <property type="gene ID" value="ENSPSTG00000005276.1"/>
</dbReference>
<evidence type="ECO:0000256" key="12">
    <source>
        <dbReference type="SAM" id="MobiDB-lite"/>
    </source>
</evidence>
<dbReference type="InterPro" id="IPR036028">
    <property type="entry name" value="SH3-like_dom_sf"/>
</dbReference>
<keyword evidence="5" id="KW-0963">Cytoplasm</keyword>
<dbReference type="InterPro" id="IPR036770">
    <property type="entry name" value="Ankyrin_rpt-contain_sf"/>
</dbReference>
<dbReference type="InterPro" id="IPR038016">
    <property type="entry name" value="ASAP1_SH3"/>
</dbReference>
<dbReference type="Gene3D" id="1.20.1270.60">
    <property type="entry name" value="Arfaptin homology (AH) domain/BAR domain"/>
    <property type="match status" value="1"/>
</dbReference>
<evidence type="ECO:0000259" key="13">
    <source>
        <dbReference type="PROSITE" id="PS50002"/>
    </source>
</evidence>
<dbReference type="GO" id="GO:0002102">
    <property type="term" value="C:podosome"/>
    <property type="evidence" value="ECO:0007669"/>
    <property type="project" value="TreeGrafter"/>
</dbReference>
<proteinExistence type="predicted"/>
<dbReference type="GO" id="GO:1903527">
    <property type="term" value="P:positive regulation of membrane tubulation"/>
    <property type="evidence" value="ECO:0007669"/>
    <property type="project" value="TreeGrafter"/>
</dbReference>
<dbReference type="Gene3D" id="2.30.30.40">
    <property type="entry name" value="SH3 Domains"/>
    <property type="match status" value="1"/>
</dbReference>